<dbReference type="EMBL" id="JAEACU010000001">
    <property type="protein sequence ID" value="KAH7546457.1"/>
    <property type="molecule type" value="Genomic_DNA"/>
</dbReference>
<feature type="chain" id="PRO_5037915421" evidence="1">
    <location>
        <begin position="21"/>
        <end position="101"/>
    </location>
</feature>
<comment type="caution">
    <text evidence="2">The sequence shown here is derived from an EMBL/GenBank/DDBJ whole genome shotgun (WGS) entry which is preliminary data.</text>
</comment>
<dbReference type="AlphaFoldDB" id="A0A978W3C3"/>
<keyword evidence="1" id="KW-0732">Signal</keyword>
<dbReference type="Proteomes" id="UP000813462">
    <property type="component" value="Unassembled WGS sequence"/>
</dbReference>
<reference evidence="2" key="1">
    <citation type="journal article" date="2021" name="Front. Plant Sci.">
        <title>Chromosome-Scale Genome Assembly for Chinese Sour Jujube and Insights Into Its Genome Evolution and Domestication Signature.</title>
        <authorList>
            <person name="Shen L.-Y."/>
            <person name="Luo H."/>
            <person name="Wang X.-L."/>
            <person name="Wang X.-M."/>
            <person name="Qiu X.-J."/>
            <person name="Liu H."/>
            <person name="Zhou S.-S."/>
            <person name="Jia K.-H."/>
            <person name="Nie S."/>
            <person name="Bao Y.-T."/>
            <person name="Zhang R.-G."/>
            <person name="Yun Q.-Z."/>
            <person name="Chai Y.-H."/>
            <person name="Lu J.-Y."/>
            <person name="Li Y."/>
            <person name="Zhao S.-W."/>
            <person name="Mao J.-F."/>
            <person name="Jia S.-G."/>
            <person name="Mao Y.-M."/>
        </authorList>
    </citation>
    <scope>NUCLEOTIDE SEQUENCE</scope>
    <source>
        <strain evidence="2">AT0</strain>
        <tissue evidence="2">Leaf</tissue>
    </source>
</reference>
<accession>A0A978W3C3</accession>
<evidence type="ECO:0000313" key="3">
    <source>
        <dbReference type="Proteomes" id="UP000813462"/>
    </source>
</evidence>
<evidence type="ECO:0000313" key="2">
    <source>
        <dbReference type="EMBL" id="KAH7546457.1"/>
    </source>
</evidence>
<sequence length="101" mass="11566">MACLFLSWVMFNLYFPFTQRYLMLGSPLASISIPGAQGHCLSVCFAVRTHKFDISNVLYLVSLKRLRKKKENKKKIGYERDGIQPDDEMHAILGGPINEEE</sequence>
<organism evidence="2 3">
    <name type="scientific">Ziziphus jujuba var. spinosa</name>
    <dbReference type="NCBI Taxonomy" id="714518"/>
    <lineage>
        <taxon>Eukaryota</taxon>
        <taxon>Viridiplantae</taxon>
        <taxon>Streptophyta</taxon>
        <taxon>Embryophyta</taxon>
        <taxon>Tracheophyta</taxon>
        <taxon>Spermatophyta</taxon>
        <taxon>Magnoliopsida</taxon>
        <taxon>eudicotyledons</taxon>
        <taxon>Gunneridae</taxon>
        <taxon>Pentapetalae</taxon>
        <taxon>rosids</taxon>
        <taxon>fabids</taxon>
        <taxon>Rosales</taxon>
        <taxon>Rhamnaceae</taxon>
        <taxon>Paliureae</taxon>
        <taxon>Ziziphus</taxon>
    </lineage>
</organism>
<gene>
    <name evidence="2" type="ORF">FEM48_Zijuj01G0202800</name>
</gene>
<evidence type="ECO:0000256" key="1">
    <source>
        <dbReference type="SAM" id="SignalP"/>
    </source>
</evidence>
<feature type="signal peptide" evidence="1">
    <location>
        <begin position="1"/>
        <end position="20"/>
    </location>
</feature>
<name>A0A978W3C3_ZIZJJ</name>
<protein>
    <submittedName>
        <fullName evidence="2">Uncharacterized protein</fullName>
    </submittedName>
</protein>
<proteinExistence type="predicted"/>